<dbReference type="PROSITE" id="PS50005">
    <property type="entry name" value="TPR"/>
    <property type="match status" value="2"/>
</dbReference>
<evidence type="ECO:0000256" key="3">
    <source>
        <dbReference type="PROSITE-ProRule" id="PRU00339"/>
    </source>
</evidence>
<dbReference type="PANTHER" id="PTHR45641">
    <property type="entry name" value="TETRATRICOPEPTIDE REPEAT PROTEIN (AFU_ORTHOLOGUE AFUA_6G03870)"/>
    <property type="match status" value="1"/>
</dbReference>
<feature type="transmembrane region" description="Helical" evidence="4">
    <location>
        <begin position="60"/>
        <end position="82"/>
    </location>
</feature>
<organism evidence="5 6">
    <name type="scientific">Myroides guanonis</name>
    <dbReference type="NCBI Taxonomy" id="1150112"/>
    <lineage>
        <taxon>Bacteria</taxon>
        <taxon>Pseudomonadati</taxon>
        <taxon>Bacteroidota</taxon>
        <taxon>Flavobacteriia</taxon>
        <taxon>Flavobacteriales</taxon>
        <taxon>Flavobacteriaceae</taxon>
        <taxon>Myroides</taxon>
    </lineage>
</organism>
<evidence type="ECO:0000256" key="4">
    <source>
        <dbReference type="SAM" id="Phobius"/>
    </source>
</evidence>
<protein>
    <submittedName>
        <fullName evidence="5">Tetratricopeptide repeat-containing protein</fullName>
    </submittedName>
</protein>
<name>A0A1I3R3T8_9FLAO</name>
<dbReference type="SMART" id="SM00028">
    <property type="entry name" value="TPR"/>
    <property type="match status" value="9"/>
</dbReference>
<feature type="transmembrane region" description="Helical" evidence="4">
    <location>
        <begin position="88"/>
        <end position="112"/>
    </location>
</feature>
<reference evidence="6" key="1">
    <citation type="submission" date="2016-10" db="EMBL/GenBank/DDBJ databases">
        <authorList>
            <person name="Varghese N."/>
            <person name="Submissions S."/>
        </authorList>
    </citation>
    <scope>NUCLEOTIDE SEQUENCE [LARGE SCALE GENOMIC DNA]</scope>
    <source>
        <strain evidence="6">DSM 26542</strain>
    </source>
</reference>
<feature type="transmembrane region" description="Helical" evidence="4">
    <location>
        <begin position="32"/>
        <end position="53"/>
    </location>
</feature>
<dbReference type="SUPFAM" id="SSF48452">
    <property type="entry name" value="TPR-like"/>
    <property type="match status" value="2"/>
</dbReference>
<dbReference type="Pfam" id="PF13181">
    <property type="entry name" value="TPR_8"/>
    <property type="match status" value="2"/>
</dbReference>
<dbReference type="STRING" id="1150112.SAMN04487893_10713"/>
<feature type="transmembrane region" description="Helical" evidence="4">
    <location>
        <begin position="124"/>
        <end position="141"/>
    </location>
</feature>
<evidence type="ECO:0000313" key="6">
    <source>
        <dbReference type="Proteomes" id="UP000243887"/>
    </source>
</evidence>
<sequence>MKKIEKIVLLITVVIYLLAFIDFGSYEGLYNVIFYTIHLVWMFIYGMLGYRVLKLHGDYIYLSMIGGFSFAMAIFAFLIAFYSVEVDGLRMLVFLGPNYVIAIGISIVLLIGKLFSKDFQFLKPIWCRSLILALFVTFFIYTPRYSKVYTKTMLALHNGNKPLWYNLKALDYMVAYEKFRDDGKVDKAIEAAEIGVEYALKWVNLGHENFFTEFKTRAQVLLLEDYESNTIKEDFSWLLGDEDFNKFRGAIEQLMDAYLAKAESEMDVNNYEEAISFLNRTFVLSEILKNESEGWNLHMISVFWKLAISSMRLNELENAEYFNSLTSELIAKTETEKQFYVGDFLMNIAELAVKRQEYDAAIKFLEEALNYFEVDPQNKNYKKYKVLTYTDLAQNYMLTDGIEEAEHYLQLALELYDEKQNNADIAHMYPKVVLNQALLRYLKQDYYGCKEILERNFNLIPEGSFEYITFNMLFHFYIAQCNYVLSEYEASEKSLKEALEYANKGESVRSELILLSANLNFAVGNYDKAATLFQEVSVLYEQTNNESGFIPLYMHLANFYVKLIDYSKAEEYLEESTSLSKEEGYMVVARNLEFYNTMAYVNYHLGNYQKADSIYSEVIHYNESKGEPNAASSGSAKNGLGLVKMDTRKHEEAERLFKESIESYKLNFEGKHAHLGTVYLNYAIVMIKTNQLEKASQLLSDSNAVFSAFYKPTHDLFGDLYYEYGVLYEKKNDAILAKQFFQKALRIYTDAFGENNLKVKLIKQKL</sequence>
<keyword evidence="4" id="KW-1133">Transmembrane helix</keyword>
<dbReference type="OrthoDB" id="977000at2"/>
<dbReference type="Proteomes" id="UP000243887">
    <property type="component" value="Unassembled WGS sequence"/>
</dbReference>
<gene>
    <name evidence="5" type="ORF">SAMN04487893_10713</name>
</gene>
<dbReference type="Gene3D" id="1.25.40.10">
    <property type="entry name" value="Tetratricopeptide repeat domain"/>
    <property type="match status" value="3"/>
</dbReference>
<keyword evidence="1" id="KW-0677">Repeat</keyword>
<keyword evidence="4" id="KW-0472">Membrane</keyword>
<dbReference type="Pfam" id="PF13424">
    <property type="entry name" value="TPR_12"/>
    <property type="match status" value="1"/>
</dbReference>
<dbReference type="AlphaFoldDB" id="A0A1I3R3T8"/>
<keyword evidence="4" id="KW-0812">Transmembrane</keyword>
<evidence type="ECO:0000256" key="1">
    <source>
        <dbReference type="ARBA" id="ARBA00022737"/>
    </source>
</evidence>
<feature type="transmembrane region" description="Helical" evidence="4">
    <location>
        <begin position="7"/>
        <end position="26"/>
    </location>
</feature>
<proteinExistence type="predicted"/>
<dbReference type="InterPro" id="IPR011990">
    <property type="entry name" value="TPR-like_helical_dom_sf"/>
</dbReference>
<dbReference type="EMBL" id="FORU01000007">
    <property type="protein sequence ID" value="SFJ39916.1"/>
    <property type="molecule type" value="Genomic_DNA"/>
</dbReference>
<keyword evidence="2 3" id="KW-0802">TPR repeat</keyword>
<accession>A0A1I3R3T8</accession>
<dbReference type="PANTHER" id="PTHR45641:SF19">
    <property type="entry name" value="NEPHROCYSTIN-3"/>
    <property type="match status" value="1"/>
</dbReference>
<keyword evidence="6" id="KW-1185">Reference proteome</keyword>
<evidence type="ECO:0000313" key="5">
    <source>
        <dbReference type="EMBL" id="SFJ39916.1"/>
    </source>
</evidence>
<evidence type="ECO:0000256" key="2">
    <source>
        <dbReference type="ARBA" id="ARBA00022803"/>
    </source>
</evidence>
<dbReference type="RefSeq" id="WP_090678801.1">
    <property type="nucleotide sequence ID" value="NZ_FORU01000007.1"/>
</dbReference>
<feature type="repeat" description="TPR" evidence="3">
    <location>
        <begin position="550"/>
        <end position="583"/>
    </location>
</feature>
<dbReference type="InterPro" id="IPR019734">
    <property type="entry name" value="TPR_rpt"/>
</dbReference>
<feature type="repeat" description="TPR" evidence="3">
    <location>
        <begin position="718"/>
        <end position="751"/>
    </location>
</feature>